<dbReference type="PROSITE" id="PS00552">
    <property type="entry name" value="HTH_MERR_1"/>
    <property type="match status" value="1"/>
</dbReference>
<dbReference type="PANTHER" id="PTHR30204:SF15">
    <property type="entry name" value="BLL5018 PROTEIN"/>
    <property type="match status" value="1"/>
</dbReference>
<organism evidence="3 4">
    <name type="scientific">Desulfuromonas versatilis</name>
    <dbReference type="NCBI Taxonomy" id="2802975"/>
    <lineage>
        <taxon>Bacteria</taxon>
        <taxon>Pseudomonadati</taxon>
        <taxon>Thermodesulfobacteriota</taxon>
        <taxon>Desulfuromonadia</taxon>
        <taxon>Desulfuromonadales</taxon>
        <taxon>Desulfuromonadaceae</taxon>
        <taxon>Desulfuromonas</taxon>
    </lineage>
</organism>
<dbReference type="PROSITE" id="PS50937">
    <property type="entry name" value="HTH_MERR_2"/>
    <property type="match status" value="1"/>
</dbReference>
<evidence type="ECO:0000256" key="1">
    <source>
        <dbReference type="ARBA" id="ARBA00023125"/>
    </source>
</evidence>
<dbReference type="SUPFAM" id="SSF46955">
    <property type="entry name" value="Putative DNA-binding domain"/>
    <property type="match status" value="1"/>
</dbReference>
<evidence type="ECO:0000313" key="4">
    <source>
        <dbReference type="Proteomes" id="UP001319827"/>
    </source>
</evidence>
<gene>
    <name evidence="3" type="ORF">DESUT3_21700</name>
</gene>
<dbReference type="InterPro" id="IPR047057">
    <property type="entry name" value="MerR_fam"/>
</dbReference>
<proteinExistence type="predicted"/>
<protein>
    <submittedName>
        <fullName evidence="3">MerR family transcriptional regulator</fullName>
    </submittedName>
</protein>
<sequence length="123" mass="14247">MDIEIPDKLYFKIGEVAELTGIKPHVLRYWESEFGVFRPAKSQSKQRLYRRKDIELVLYLKDLLYRQGFTIAGARKKLREDGPVNISQMSLPLAQTPQQQALAELREDLKRLRDSLSTSGKPD</sequence>
<dbReference type="SMART" id="SM00422">
    <property type="entry name" value="HTH_MERR"/>
    <property type="match status" value="1"/>
</dbReference>
<accession>A0ABM8HWZ6</accession>
<dbReference type="Pfam" id="PF13411">
    <property type="entry name" value="MerR_1"/>
    <property type="match status" value="1"/>
</dbReference>
<keyword evidence="4" id="KW-1185">Reference proteome</keyword>
<dbReference type="Gene3D" id="1.10.1660.10">
    <property type="match status" value="1"/>
</dbReference>
<dbReference type="Proteomes" id="UP001319827">
    <property type="component" value="Chromosome"/>
</dbReference>
<dbReference type="InterPro" id="IPR009061">
    <property type="entry name" value="DNA-bd_dom_put_sf"/>
</dbReference>
<reference evidence="3 4" key="2">
    <citation type="journal article" date="2021" name="Int. J. Syst. Evol. Microbiol.">
        <title>Isolation and Polyphasic Characterization of Desulfuromonas versatilis sp. Nov., an Electrogenic Bacteria Capable of Versatile Metabolism Isolated from a Graphene Oxide-Reducing Enrichment Culture.</title>
        <authorList>
            <person name="Xie L."/>
            <person name="Yoshida N."/>
            <person name="Ishii S."/>
            <person name="Meng L."/>
        </authorList>
    </citation>
    <scope>NUCLEOTIDE SEQUENCE [LARGE SCALE GENOMIC DNA]</scope>
    <source>
        <strain evidence="3 4">NIT-T3</strain>
    </source>
</reference>
<name>A0ABM8HWZ6_9BACT</name>
<evidence type="ECO:0000313" key="3">
    <source>
        <dbReference type="EMBL" id="BCR05101.1"/>
    </source>
</evidence>
<dbReference type="CDD" id="cd04765">
    <property type="entry name" value="HTH_MlrA-like_sg2"/>
    <property type="match status" value="1"/>
</dbReference>
<evidence type="ECO:0000259" key="2">
    <source>
        <dbReference type="PROSITE" id="PS50937"/>
    </source>
</evidence>
<keyword evidence="1" id="KW-0238">DNA-binding</keyword>
<dbReference type="InterPro" id="IPR000551">
    <property type="entry name" value="MerR-type_HTH_dom"/>
</dbReference>
<dbReference type="RefSeq" id="WP_221248529.1">
    <property type="nucleotide sequence ID" value="NZ_AP024355.1"/>
</dbReference>
<dbReference type="EMBL" id="AP024355">
    <property type="protein sequence ID" value="BCR05101.1"/>
    <property type="molecule type" value="Genomic_DNA"/>
</dbReference>
<reference evidence="3 4" key="1">
    <citation type="journal article" date="2016" name="C (Basel)">
        <title>Selective Growth of and Electricity Production by Marine Exoelectrogenic Bacteria in Self-Aggregated Hydrogel of Microbially Reduced Graphene Oxide.</title>
        <authorList>
            <person name="Yoshida N."/>
            <person name="Goto Y."/>
            <person name="Miyata Y."/>
        </authorList>
    </citation>
    <scope>NUCLEOTIDE SEQUENCE [LARGE SCALE GENOMIC DNA]</scope>
    <source>
        <strain evidence="3 4">NIT-T3</strain>
    </source>
</reference>
<dbReference type="PANTHER" id="PTHR30204">
    <property type="entry name" value="REDOX-CYCLING DRUG-SENSING TRANSCRIPTIONAL ACTIVATOR SOXR"/>
    <property type="match status" value="1"/>
</dbReference>
<feature type="domain" description="HTH merR-type" evidence="2">
    <location>
        <begin position="10"/>
        <end position="80"/>
    </location>
</feature>